<evidence type="ECO:0000313" key="1">
    <source>
        <dbReference type="EnsemblMetazoa" id="CJA43186.1"/>
    </source>
</evidence>
<reference evidence="1" key="2">
    <citation type="submission" date="2022-06" db="UniProtKB">
        <authorList>
            <consortium name="EnsemblMetazoa"/>
        </authorList>
    </citation>
    <scope>IDENTIFICATION</scope>
    <source>
        <strain evidence="1">DF5081</strain>
    </source>
</reference>
<evidence type="ECO:0000313" key="2">
    <source>
        <dbReference type="Proteomes" id="UP000005237"/>
    </source>
</evidence>
<accession>A0A8R1J2A5</accession>
<organism evidence="1 2">
    <name type="scientific">Caenorhabditis japonica</name>
    <dbReference type="NCBI Taxonomy" id="281687"/>
    <lineage>
        <taxon>Eukaryota</taxon>
        <taxon>Metazoa</taxon>
        <taxon>Ecdysozoa</taxon>
        <taxon>Nematoda</taxon>
        <taxon>Chromadorea</taxon>
        <taxon>Rhabditida</taxon>
        <taxon>Rhabditina</taxon>
        <taxon>Rhabditomorpha</taxon>
        <taxon>Rhabditoidea</taxon>
        <taxon>Rhabditidae</taxon>
        <taxon>Peloderinae</taxon>
        <taxon>Caenorhabditis</taxon>
    </lineage>
</organism>
<proteinExistence type="predicted"/>
<dbReference type="AlphaFoldDB" id="A0A8R1J2A5"/>
<reference evidence="2" key="1">
    <citation type="submission" date="2010-08" db="EMBL/GenBank/DDBJ databases">
        <authorList>
            <consortium name="Caenorhabditis japonica Sequencing Consortium"/>
            <person name="Wilson R.K."/>
        </authorList>
    </citation>
    <scope>NUCLEOTIDE SEQUENCE [LARGE SCALE GENOMIC DNA]</scope>
    <source>
        <strain evidence="2">DF5081</strain>
    </source>
</reference>
<protein>
    <submittedName>
        <fullName evidence="1">Uncharacterized protein</fullName>
    </submittedName>
</protein>
<keyword evidence="2" id="KW-1185">Reference proteome</keyword>
<sequence length="46" mass="5070">EPAEGTRLPLYLYGDRRQLISPLAFQLSSATVFYQRGVALVANSSL</sequence>
<dbReference type="EnsemblMetazoa" id="CJA43186.1">
    <property type="protein sequence ID" value="CJA43186.1"/>
    <property type="gene ID" value="WBGene00219034"/>
</dbReference>
<dbReference type="Proteomes" id="UP000005237">
    <property type="component" value="Unassembled WGS sequence"/>
</dbReference>
<name>A0A8R1J2A5_CAEJA</name>